<evidence type="ECO:0000313" key="17">
    <source>
        <dbReference type="Proteomes" id="UP001484535"/>
    </source>
</evidence>
<keyword evidence="3 11" id="KW-1134">Transmembrane beta strand</keyword>
<evidence type="ECO:0000256" key="4">
    <source>
        <dbReference type="ARBA" id="ARBA00022496"/>
    </source>
</evidence>
<dbReference type="SUPFAM" id="SSF56935">
    <property type="entry name" value="Porins"/>
    <property type="match status" value="1"/>
</dbReference>
<evidence type="ECO:0000256" key="10">
    <source>
        <dbReference type="ARBA" id="ARBA00023237"/>
    </source>
</evidence>
<gene>
    <name evidence="16" type="ORF">ABDJ38_13780</name>
</gene>
<keyword evidence="8 12" id="KW-0798">TonB box</keyword>
<dbReference type="Proteomes" id="UP001484535">
    <property type="component" value="Unassembled WGS sequence"/>
</dbReference>
<keyword evidence="7" id="KW-0406">Ion transport</keyword>
<evidence type="ECO:0000256" key="11">
    <source>
        <dbReference type="PROSITE-ProRule" id="PRU01360"/>
    </source>
</evidence>
<keyword evidence="4" id="KW-0410">Iron transport</keyword>
<keyword evidence="6" id="KW-0408">Iron</keyword>
<evidence type="ECO:0000256" key="9">
    <source>
        <dbReference type="ARBA" id="ARBA00023136"/>
    </source>
</evidence>
<keyword evidence="2 11" id="KW-0813">Transport</keyword>
<keyword evidence="10 11" id="KW-0998">Cell outer membrane</keyword>
<evidence type="ECO:0000256" key="2">
    <source>
        <dbReference type="ARBA" id="ARBA00022448"/>
    </source>
</evidence>
<feature type="domain" description="TonB-dependent receptor plug" evidence="15">
    <location>
        <begin position="51"/>
        <end position="163"/>
    </location>
</feature>
<evidence type="ECO:0000259" key="14">
    <source>
        <dbReference type="Pfam" id="PF00593"/>
    </source>
</evidence>
<evidence type="ECO:0000256" key="12">
    <source>
        <dbReference type="RuleBase" id="RU003357"/>
    </source>
</evidence>
<dbReference type="Pfam" id="PF00593">
    <property type="entry name" value="TonB_dep_Rec_b-barrel"/>
    <property type="match status" value="1"/>
</dbReference>
<evidence type="ECO:0000256" key="3">
    <source>
        <dbReference type="ARBA" id="ARBA00022452"/>
    </source>
</evidence>
<dbReference type="EMBL" id="JBDLBR010000005">
    <property type="protein sequence ID" value="MEN7538247.1"/>
    <property type="molecule type" value="Genomic_DNA"/>
</dbReference>
<name>A0ABV0CZY0_9SPHN</name>
<dbReference type="InterPro" id="IPR000531">
    <property type="entry name" value="Beta-barrel_TonB"/>
</dbReference>
<evidence type="ECO:0000259" key="15">
    <source>
        <dbReference type="Pfam" id="PF07715"/>
    </source>
</evidence>
<accession>A0ABV0CZY0</accession>
<evidence type="ECO:0000256" key="1">
    <source>
        <dbReference type="ARBA" id="ARBA00004571"/>
    </source>
</evidence>
<evidence type="ECO:0000256" key="8">
    <source>
        <dbReference type="ARBA" id="ARBA00023077"/>
    </source>
</evidence>
<dbReference type="Pfam" id="PF07715">
    <property type="entry name" value="Plug"/>
    <property type="match status" value="1"/>
</dbReference>
<reference evidence="16 17" key="1">
    <citation type="submission" date="2024-05" db="EMBL/GenBank/DDBJ databases">
        <authorList>
            <person name="Park S."/>
        </authorList>
    </citation>
    <scope>NUCLEOTIDE SEQUENCE [LARGE SCALE GENOMIC DNA]</scope>
    <source>
        <strain evidence="16 17">DGU5</strain>
    </source>
</reference>
<dbReference type="InterPro" id="IPR012910">
    <property type="entry name" value="Plug_dom"/>
</dbReference>
<keyword evidence="16" id="KW-0675">Receptor</keyword>
<sequence length="857" mass="92331">MKKALLLVGACGAALSISTQANAQDASGPEADNARDKSVIVVSAQRREQDAQEVPIALTVFGGDALEERAIADVSQLGNVTPNVTLDAGTPFAGSGAALGASIRGIGQNDFAVNVDPGVGVYVDGIFLARSVGANVTLPDVERVEILKGPQGTLFGRNTIGGAINVVTRTPGHEFAMSGSVTVGSYERLDIAATIDIPLAETLRTNVTVASNNRRGFQKRVPFVTNERFVEESPRIFRESGYDTNEYAGGINDWTIRGKAIWEPTDRFTATISGDYYKSDTSGLPNVILDVLEDFGGNFAGPGAPAIPGTALTPGAGLNFAGVYNFCIGATQAEILARNAQSFCNNPRGNELLPNEQISPLGSVNVDGDPNNDMLVWNDRFISSDWDESFATGINFSKTETWGLSANLAYDLSDQITLRSITGYRELSWRSGFDADNSPGSFFTVSNMADQSQFSQELQLLGNFDIGTSQLDLVLGAYYFEEEANALDHVAIGAGIWTAEGPIDLETESVAFFGQADWRVTEWLGFTVGARYTEEDKQIDIAQTDLSSFNYDLLNCPVNGTGFIPGVGTVPCSVFARFPHPDEPLRLYTRDTPPRNFSNFSMKLGVQLHPTDDVMVYGSYTEGYKSGGWSTRASVPIAAPIVFQEETAATFEAGVKSTLFDGRLQANLAAFSTSYDDVQLLIQVGPNPQIGNFGTATIRGIEADFLIDLGDYVSITASAGLMDSELDELTNTSAPNYLQLGLVDGAELLKVPDVTFNISPRIDVPVGDHAIVLLADYTYTSKMWNDSQRSFLLRRPETNVINASVTFEHDDGWSIAGGVTNLTEERFIVNGLTSSAGQVYGSPNRPREFYARLGFEF</sequence>
<dbReference type="PANTHER" id="PTHR32552">
    <property type="entry name" value="FERRICHROME IRON RECEPTOR-RELATED"/>
    <property type="match status" value="1"/>
</dbReference>
<dbReference type="Gene3D" id="2.40.170.20">
    <property type="entry name" value="TonB-dependent receptor, beta-barrel domain"/>
    <property type="match status" value="2"/>
</dbReference>
<keyword evidence="17" id="KW-1185">Reference proteome</keyword>
<keyword evidence="5 11" id="KW-0812">Transmembrane</keyword>
<feature type="domain" description="TonB-dependent receptor-like beta-barrel" evidence="14">
    <location>
        <begin position="371"/>
        <end position="822"/>
    </location>
</feature>
<keyword evidence="13" id="KW-0732">Signal</keyword>
<protein>
    <submittedName>
        <fullName evidence="16">TonB-dependent receptor</fullName>
    </submittedName>
</protein>
<evidence type="ECO:0000256" key="7">
    <source>
        <dbReference type="ARBA" id="ARBA00023065"/>
    </source>
</evidence>
<dbReference type="InterPro" id="IPR039426">
    <property type="entry name" value="TonB-dep_rcpt-like"/>
</dbReference>
<proteinExistence type="inferred from homology"/>
<evidence type="ECO:0000256" key="6">
    <source>
        <dbReference type="ARBA" id="ARBA00023004"/>
    </source>
</evidence>
<feature type="signal peptide" evidence="13">
    <location>
        <begin position="1"/>
        <end position="23"/>
    </location>
</feature>
<organism evidence="16 17">
    <name type="scientific">Aurantiacibacter flavus</name>
    <dbReference type="NCBI Taxonomy" id="3145232"/>
    <lineage>
        <taxon>Bacteria</taxon>
        <taxon>Pseudomonadati</taxon>
        <taxon>Pseudomonadota</taxon>
        <taxon>Alphaproteobacteria</taxon>
        <taxon>Sphingomonadales</taxon>
        <taxon>Erythrobacteraceae</taxon>
        <taxon>Aurantiacibacter</taxon>
    </lineage>
</organism>
<keyword evidence="9 11" id="KW-0472">Membrane</keyword>
<dbReference type="InterPro" id="IPR036942">
    <property type="entry name" value="Beta-barrel_TonB_sf"/>
</dbReference>
<comment type="similarity">
    <text evidence="11 12">Belongs to the TonB-dependent receptor family.</text>
</comment>
<comment type="caution">
    <text evidence="16">The sequence shown here is derived from an EMBL/GenBank/DDBJ whole genome shotgun (WGS) entry which is preliminary data.</text>
</comment>
<evidence type="ECO:0000256" key="13">
    <source>
        <dbReference type="SAM" id="SignalP"/>
    </source>
</evidence>
<dbReference type="RefSeq" id="WP_346785710.1">
    <property type="nucleotide sequence ID" value="NZ_JBDLBR010000005.1"/>
</dbReference>
<feature type="chain" id="PRO_5045334607" evidence="13">
    <location>
        <begin position="24"/>
        <end position="857"/>
    </location>
</feature>
<comment type="subcellular location">
    <subcellularLocation>
        <location evidence="1 11">Cell outer membrane</location>
        <topology evidence="1 11">Multi-pass membrane protein</topology>
    </subcellularLocation>
</comment>
<dbReference type="PROSITE" id="PS52016">
    <property type="entry name" value="TONB_DEPENDENT_REC_3"/>
    <property type="match status" value="1"/>
</dbReference>
<evidence type="ECO:0000313" key="16">
    <source>
        <dbReference type="EMBL" id="MEN7538247.1"/>
    </source>
</evidence>
<evidence type="ECO:0000256" key="5">
    <source>
        <dbReference type="ARBA" id="ARBA00022692"/>
    </source>
</evidence>
<dbReference type="PANTHER" id="PTHR32552:SF81">
    <property type="entry name" value="TONB-DEPENDENT OUTER MEMBRANE RECEPTOR"/>
    <property type="match status" value="1"/>
</dbReference>